<dbReference type="EMBL" id="AP008957">
    <property type="protein sequence ID" value="BAH35231.1"/>
    <property type="molecule type" value="Genomic_DNA"/>
</dbReference>
<evidence type="ECO:0000313" key="14">
    <source>
        <dbReference type="EMBL" id="BAH35231.1"/>
    </source>
</evidence>
<reference evidence="15" key="1">
    <citation type="submission" date="2005-03" db="EMBL/GenBank/DDBJ databases">
        <title>Comparison of the complete genome sequences of Rhodococcus erythropolis PR4 and Rhodococcus opacus B4.</title>
        <authorList>
            <person name="Takarada H."/>
            <person name="Sekine M."/>
            <person name="Hosoyama A."/>
            <person name="Yamada R."/>
            <person name="Fujisawa T."/>
            <person name="Omata S."/>
            <person name="Shimizu A."/>
            <person name="Tsukatani N."/>
            <person name="Tanikawa S."/>
            <person name="Fujita N."/>
            <person name="Harayama S."/>
        </authorList>
    </citation>
    <scope>NUCLEOTIDE SEQUENCE [LARGE SCALE GENOMIC DNA]</scope>
    <source>
        <strain evidence="15">PR4 / NBRC 100887</strain>
    </source>
</reference>
<sequence>MGEETTMTVRSSVEPLVDNNWRMFATCKTVDPAVFYSPGEERGRNRAARESSAKQVCFRCPVIRDCLTFALETAEPHGVWGGTTPSERLALRRSAA</sequence>
<evidence type="ECO:0000256" key="8">
    <source>
        <dbReference type="ARBA" id="ARBA00023125"/>
    </source>
</evidence>
<evidence type="ECO:0000256" key="5">
    <source>
        <dbReference type="ARBA" id="ARBA00023004"/>
    </source>
</evidence>
<comment type="subcellular location">
    <subcellularLocation>
        <location evidence="1 11">Cytoplasm</location>
    </subcellularLocation>
</comment>
<feature type="region of interest" description="Disordered" evidence="12">
    <location>
        <begin position="77"/>
        <end position="96"/>
    </location>
</feature>
<dbReference type="GO" id="GO:0003677">
    <property type="term" value="F:DNA binding"/>
    <property type="evidence" value="ECO:0007669"/>
    <property type="project" value="UniProtKB-UniRule"/>
</dbReference>
<comment type="PTM">
    <text evidence="11">Upon Fe-S cluster removal intramolecular disulfide bonds are formed.</text>
</comment>
<evidence type="ECO:0000256" key="11">
    <source>
        <dbReference type="HAMAP-Rule" id="MF_01479"/>
    </source>
</evidence>
<evidence type="ECO:0000256" key="4">
    <source>
        <dbReference type="ARBA" id="ARBA00022723"/>
    </source>
</evidence>
<evidence type="ECO:0000256" key="12">
    <source>
        <dbReference type="SAM" id="MobiDB-lite"/>
    </source>
</evidence>
<dbReference type="InterPro" id="IPR003482">
    <property type="entry name" value="Whib"/>
</dbReference>
<feature type="binding site" evidence="11">
    <location>
        <position position="66"/>
    </location>
    <ligand>
        <name>[4Fe-4S] cluster</name>
        <dbReference type="ChEBI" id="CHEBI:49883"/>
    </ligand>
</feature>
<comment type="PTM">
    <text evidence="11">The Fe-S cluster can be nitrosylated by nitric oxide (NO).</text>
</comment>
<dbReference type="GO" id="GO:0046872">
    <property type="term" value="F:metal ion binding"/>
    <property type="evidence" value="ECO:0007669"/>
    <property type="project" value="UniProtKB-KW"/>
</dbReference>
<gene>
    <name evidence="11" type="primary">whiB</name>
    <name evidence="14" type="ordered locus">RER_45230</name>
</gene>
<evidence type="ECO:0000256" key="7">
    <source>
        <dbReference type="ARBA" id="ARBA00023015"/>
    </source>
</evidence>
<keyword evidence="3 11" id="KW-0004">4Fe-4S</keyword>
<comment type="similarity">
    <text evidence="2 11">Belongs to the WhiB family.</text>
</comment>
<keyword evidence="5 11" id="KW-0408">Iron</keyword>
<keyword evidence="10 11" id="KW-0804">Transcription</keyword>
<evidence type="ECO:0000256" key="6">
    <source>
        <dbReference type="ARBA" id="ARBA00023014"/>
    </source>
</evidence>
<comment type="function">
    <text evidence="11">Acts as a transcriptional regulator. Probably redox-responsive. The apo- but not holo-form probably binds DNA.</text>
</comment>
<comment type="cofactor">
    <cofactor evidence="11">
        <name>[4Fe-4S] cluster</name>
        <dbReference type="ChEBI" id="CHEBI:49883"/>
    </cofactor>
    <text evidence="11">Binds 1 [4Fe-4S] cluster per subunit. Following nitrosylation of the [4Fe-4S] cluster binds 1 [4Fe-8(NO)] cluster per subunit.</text>
</comment>
<evidence type="ECO:0000256" key="1">
    <source>
        <dbReference type="ARBA" id="ARBA00004496"/>
    </source>
</evidence>
<dbReference type="AlphaFoldDB" id="C0ZMH3"/>
<keyword evidence="9 11" id="KW-1015">Disulfide bond</keyword>
<keyword evidence="11" id="KW-0963">Cytoplasm</keyword>
<dbReference type="Proteomes" id="UP000002204">
    <property type="component" value="Chromosome"/>
</dbReference>
<evidence type="ECO:0000259" key="13">
    <source>
        <dbReference type="PROSITE" id="PS51674"/>
    </source>
</evidence>
<evidence type="ECO:0000256" key="9">
    <source>
        <dbReference type="ARBA" id="ARBA00023157"/>
    </source>
</evidence>
<dbReference type="GO" id="GO:0051539">
    <property type="term" value="F:4 iron, 4 sulfur cluster binding"/>
    <property type="evidence" value="ECO:0007669"/>
    <property type="project" value="UniProtKB-UniRule"/>
</dbReference>
<keyword evidence="8 11" id="KW-0238">DNA-binding</keyword>
<feature type="binding site" evidence="11">
    <location>
        <position position="27"/>
    </location>
    <ligand>
        <name>[4Fe-4S] cluster</name>
        <dbReference type="ChEBI" id="CHEBI:49883"/>
    </ligand>
</feature>
<organism evidence="14 15">
    <name type="scientific">Rhodococcus erythropolis (strain PR4 / NBRC 100887)</name>
    <dbReference type="NCBI Taxonomy" id="234621"/>
    <lineage>
        <taxon>Bacteria</taxon>
        <taxon>Bacillati</taxon>
        <taxon>Actinomycetota</taxon>
        <taxon>Actinomycetes</taxon>
        <taxon>Mycobacteriales</taxon>
        <taxon>Nocardiaceae</taxon>
        <taxon>Rhodococcus</taxon>
        <taxon>Rhodococcus erythropolis group</taxon>
    </lineage>
</organism>
<dbReference type="PANTHER" id="PTHR38839">
    <property type="entry name" value="TRANSCRIPTIONAL REGULATOR WHID-RELATED"/>
    <property type="match status" value="1"/>
</dbReference>
<dbReference type="eggNOG" id="ENOG5030UJ1">
    <property type="taxonomic scope" value="Bacteria"/>
</dbReference>
<evidence type="ECO:0000256" key="2">
    <source>
        <dbReference type="ARBA" id="ARBA00006597"/>
    </source>
</evidence>
<keyword evidence="4 11" id="KW-0479">Metal-binding</keyword>
<protein>
    <recommendedName>
        <fullName evidence="11">Transcriptional regulator WhiB</fullName>
    </recommendedName>
</protein>
<dbReference type="GO" id="GO:0045454">
    <property type="term" value="P:cell redox homeostasis"/>
    <property type="evidence" value="ECO:0007669"/>
    <property type="project" value="TreeGrafter"/>
</dbReference>
<dbReference type="HAMAP" id="MF_01479">
    <property type="entry name" value="WhiB"/>
    <property type="match status" value="1"/>
</dbReference>
<evidence type="ECO:0000256" key="3">
    <source>
        <dbReference type="ARBA" id="ARBA00022485"/>
    </source>
</evidence>
<dbReference type="HOGENOM" id="CLU_106245_6_0_11"/>
<dbReference type="PROSITE" id="PS51674">
    <property type="entry name" value="4FE4S_WBL"/>
    <property type="match status" value="1"/>
</dbReference>
<feature type="binding site" evidence="11">
    <location>
        <position position="57"/>
    </location>
    <ligand>
        <name>[4Fe-4S] cluster</name>
        <dbReference type="ChEBI" id="CHEBI:49883"/>
    </ligand>
</feature>
<feature type="binding site" evidence="11">
    <location>
        <position position="60"/>
    </location>
    <ligand>
        <name>[4Fe-4S] cluster</name>
        <dbReference type="ChEBI" id="CHEBI:49883"/>
    </ligand>
</feature>
<feature type="domain" description="4Fe-4S Wbl-type" evidence="13">
    <location>
        <begin position="26"/>
        <end position="90"/>
    </location>
</feature>
<accession>C0ZMH3</accession>
<dbReference type="GO" id="GO:0035731">
    <property type="term" value="F:dinitrosyl-iron complex binding"/>
    <property type="evidence" value="ECO:0007669"/>
    <property type="project" value="UniProtKB-UniRule"/>
</dbReference>
<dbReference type="GO" id="GO:0045892">
    <property type="term" value="P:negative regulation of DNA-templated transcription"/>
    <property type="evidence" value="ECO:0007669"/>
    <property type="project" value="TreeGrafter"/>
</dbReference>
<dbReference type="KEGG" id="rer:RER_45230"/>
<dbReference type="Pfam" id="PF02467">
    <property type="entry name" value="Whib"/>
    <property type="match status" value="1"/>
</dbReference>
<dbReference type="GO" id="GO:0047134">
    <property type="term" value="F:protein-disulfide reductase [NAD(P)H] activity"/>
    <property type="evidence" value="ECO:0007669"/>
    <property type="project" value="TreeGrafter"/>
</dbReference>
<reference evidence="14 15" key="2">
    <citation type="journal article" date="2006" name="Environ. Microbiol.">
        <title>Sequence analysis of three plasmids harboured in Rhodococcus erythropolis strain PR4.</title>
        <authorList>
            <person name="Sekine M."/>
            <person name="Tanikawa S."/>
            <person name="Omata S."/>
            <person name="Saito M."/>
            <person name="Fujisawa T."/>
            <person name="Tsukatani N."/>
            <person name="Tajima T."/>
            <person name="Sekigawa T."/>
            <person name="Kosugi H."/>
            <person name="Matsuo Y."/>
            <person name="Nishiko R."/>
            <person name="Imamura K."/>
            <person name="Ito M."/>
            <person name="Narita H."/>
            <person name="Tago S."/>
            <person name="Fujita N."/>
            <person name="Harayama S."/>
        </authorList>
    </citation>
    <scope>NUCLEOTIDE SEQUENCE [LARGE SCALE GENOMIC DNA]</scope>
    <source>
        <strain evidence="15">PR4 / NBRC 100887</strain>
    </source>
</reference>
<keyword evidence="7 11" id="KW-0805">Transcription regulation</keyword>
<name>C0ZMH3_RHOE4</name>
<proteinExistence type="inferred from homology"/>
<evidence type="ECO:0000313" key="15">
    <source>
        <dbReference type="Proteomes" id="UP000002204"/>
    </source>
</evidence>
<evidence type="ECO:0000256" key="10">
    <source>
        <dbReference type="ARBA" id="ARBA00023163"/>
    </source>
</evidence>
<dbReference type="GO" id="GO:0005737">
    <property type="term" value="C:cytoplasm"/>
    <property type="evidence" value="ECO:0007669"/>
    <property type="project" value="UniProtKB-SubCell"/>
</dbReference>
<dbReference type="InterPro" id="IPR034768">
    <property type="entry name" value="4FE4S_WBL"/>
</dbReference>
<keyword evidence="6 11" id="KW-0411">Iron-sulfur</keyword>